<name>A0AAW1KJ55_POPJA</name>
<gene>
    <name evidence="1" type="ORF">QE152_g22790</name>
</gene>
<accession>A0AAW1KJ55</accession>
<dbReference type="EMBL" id="JASPKY010000222">
    <property type="protein sequence ID" value="KAK9719145.1"/>
    <property type="molecule type" value="Genomic_DNA"/>
</dbReference>
<proteinExistence type="predicted"/>
<comment type="caution">
    <text evidence="1">The sequence shown here is derived from an EMBL/GenBank/DDBJ whole genome shotgun (WGS) entry which is preliminary data.</text>
</comment>
<keyword evidence="2" id="KW-1185">Reference proteome</keyword>
<dbReference type="AlphaFoldDB" id="A0AAW1KJ55"/>
<sequence>MHSAIERQKRFVSVFCVNDWMNIFKLARSKRGKNKNKPPYETEELKFSDMLDLKELSAHAKKKNLLIMYEKLVIPEVFHPWFNSLASDSGVRDVLPEADILDSEPEEEA</sequence>
<evidence type="ECO:0000313" key="1">
    <source>
        <dbReference type="EMBL" id="KAK9719145.1"/>
    </source>
</evidence>
<organism evidence="1 2">
    <name type="scientific">Popillia japonica</name>
    <name type="common">Japanese beetle</name>
    <dbReference type="NCBI Taxonomy" id="7064"/>
    <lineage>
        <taxon>Eukaryota</taxon>
        <taxon>Metazoa</taxon>
        <taxon>Ecdysozoa</taxon>
        <taxon>Arthropoda</taxon>
        <taxon>Hexapoda</taxon>
        <taxon>Insecta</taxon>
        <taxon>Pterygota</taxon>
        <taxon>Neoptera</taxon>
        <taxon>Endopterygota</taxon>
        <taxon>Coleoptera</taxon>
        <taxon>Polyphaga</taxon>
        <taxon>Scarabaeiformia</taxon>
        <taxon>Scarabaeidae</taxon>
        <taxon>Rutelinae</taxon>
        <taxon>Popillia</taxon>
    </lineage>
</organism>
<evidence type="ECO:0000313" key="2">
    <source>
        <dbReference type="Proteomes" id="UP001458880"/>
    </source>
</evidence>
<protein>
    <submittedName>
        <fullName evidence="1">Uncharacterized protein</fullName>
    </submittedName>
</protein>
<reference evidence="1 2" key="1">
    <citation type="journal article" date="2024" name="BMC Genomics">
        <title>De novo assembly and annotation of Popillia japonica's genome with initial clues to its potential as an invasive pest.</title>
        <authorList>
            <person name="Cucini C."/>
            <person name="Boschi S."/>
            <person name="Funari R."/>
            <person name="Cardaioli E."/>
            <person name="Iannotti N."/>
            <person name="Marturano G."/>
            <person name="Paoli F."/>
            <person name="Bruttini M."/>
            <person name="Carapelli A."/>
            <person name="Frati F."/>
            <person name="Nardi F."/>
        </authorList>
    </citation>
    <scope>NUCLEOTIDE SEQUENCE [LARGE SCALE GENOMIC DNA]</scope>
    <source>
        <strain evidence="1">DMR45628</strain>
    </source>
</reference>
<dbReference type="Proteomes" id="UP001458880">
    <property type="component" value="Unassembled WGS sequence"/>
</dbReference>